<dbReference type="InterPro" id="IPR051462">
    <property type="entry name" value="CBS_domain-containing"/>
</dbReference>
<dbReference type="EMBL" id="JPJI01000032">
    <property type="protein sequence ID" value="KEZ92193.1"/>
    <property type="molecule type" value="Genomic_DNA"/>
</dbReference>
<keyword evidence="2" id="KW-0129">CBS domain</keyword>
<dbReference type="Proteomes" id="UP000239997">
    <property type="component" value="Unassembled WGS sequence"/>
</dbReference>
<sequence>MGIKSFVGKRTGQVSSSNQAFQVKDFMTRKLVTFNPDQGITTVMETLLKQRITGGPVVNEKKELVGIISDTDLMHVIGDSRYHNMPVGDRKVSDYMSKQVDTIEAEADIFEAATRFLKTGHRRFPVTENGKLIGQISRMDVIIAATKLKGEDWQK</sequence>
<dbReference type="SUPFAM" id="SSF54631">
    <property type="entry name" value="CBS-domain pair"/>
    <property type="match status" value="1"/>
</dbReference>
<feature type="domain" description="CBS" evidence="3">
    <location>
        <begin position="96"/>
        <end position="151"/>
    </location>
</feature>
<evidence type="ECO:0000313" key="5">
    <source>
        <dbReference type="EMBL" id="KEZ92193.1"/>
    </source>
</evidence>
<evidence type="ECO:0000313" key="8">
    <source>
        <dbReference type="Proteomes" id="UP000029226"/>
    </source>
</evidence>
<dbReference type="PANTHER" id="PTHR48108">
    <property type="entry name" value="CBS DOMAIN-CONTAINING PROTEIN CBSX2, CHLOROPLASTIC"/>
    <property type="match status" value="1"/>
</dbReference>
<dbReference type="Proteomes" id="UP000028531">
    <property type="component" value="Unassembled WGS sequence"/>
</dbReference>
<dbReference type="InterPro" id="IPR044729">
    <property type="entry name" value="CBS_bac"/>
</dbReference>
<dbReference type="InterPro" id="IPR000644">
    <property type="entry name" value="CBS_dom"/>
</dbReference>
<dbReference type="GeneID" id="90597084"/>
<comment type="caution">
    <text evidence="5">The sequence shown here is derived from an EMBL/GenBank/DDBJ whole genome shotgun (WGS) entry which is preliminary data.</text>
</comment>
<dbReference type="OrthoDB" id="9790355at2"/>
<dbReference type="SMART" id="SM00116">
    <property type="entry name" value="CBS"/>
    <property type="match status" value="2"/>
</dbReference>
<dbReference type="EMBL" id="BBMM01000001">
    <property type="protein sequence ID" value="GAK98990.1"/>
    <property type="molecule type" value="Genomic_DNA"/>
</dbReference>
<dbReference type="RefSeq" id="WP_036582725.1">
    <property type="nucleotide sequence ID" value="NZ_CP136694.1"/>
</dbReference>
<evidence type="ECO:0000313" key="7">
    <source>
        <dbReference type="Proteomes" id="UP000028531"/>
    </source>
</evidence>
<protein>
    <submittedName>
        <fullName evidence="6">CBS domain protein</fullName>
    </submittedName>
    <submittedName>
        <fullName evidence="4">Inosine monophosphate dehydrogenase-related protein</fullName>
    </submittedName>
    <submittedName>
        <fullName evidence="5">Inosine-5-monophosphate dehydrogenase</fullName>
    </submittedName>
</protein>
<reference evidence="5 7" key="2">
    <citation type="submission" date="2014-07" db="EMBL/GenBank/DDBJ databases">
        <title>Draft genome sequence of Nonlabens ulvanivorans, an ulvan degrading bacterium.</title>
        <authorList>
            <person name="Kopel M."/>
            <person name="Helbert W."/>
            <person name="Henrissat B."/>
            <person name="Doniger T."/>
            <person name="Banin E."/>
        </authorList>
    </citation>
    <scope>NUCLEOTIDE SEQUENCE [LARGE SCALE GENOMIC DNA]</scope>
    <source>
        <strain evidence="5 7">PLR</strain>
    </source>
</reference>
<dbReference type="EMBL" id="PVNA01000001">
    <property type="protein sequence ID" value="PRX15022.1"/>
    <property type="molecule type" value="Genomic_DNA"/>
</dbReference>
<gene>
    <name evidence="5" type="ORF">IL45_08550</name>
    <name evidence="4" type="ORF">JCM19314_3021</name>
    <name evidence="6" type="ORF">LY02_00234</name>
</gene>
<evidence type="ECO:0000256" key="1">
    <source>
        <dbReference type="ARBA" id="ARBA00022737"/>
    </source>
</evidence>
<evidence type="ECO:0000313" key="6">
    <source>
        <dbReference type="EMBL" id="PRX15022.1"/>
    </source>
</evidence>
<dbReference type="PANTHER" id="PTHR48108:SF6">
    <property type="entry name" value="CBS DOMAIN-CONTAINING PROTEIN CBSX1, CHLOROPLASTIC"/>
    <property type="match status" value="1"/>
</dbReference>
<name>A0A084JTA9_NONUL</name>
<evidence type="ECO:0000259" key="3">
    <source>
        <dbReference type="PROSITE" id="PS51371"/>
    </source>
</evidence>
<dbReference type="AlphaFoldDB" id="A0A084JTA9"/>
<feature type="domain" description="CBS" evidence="3">
    <location>
        <begin position="27"/>
        <end position="87"/>
    </location>
</feature>
<accession>A0A084JTA9</accession>
<evidence type="ECO:0000256" key="2">
    <source>
        <dbReference type="PROSITE-ProRule" id="PRU00703"/>
    </source>
</evidence>
<keyword evidence="1" id="KW-0677">Repeat</keyword>
<dbReference type="InterPro" id="IPR046342">
    <property type="entry name" value="CBS_dom_sf"/>
</dbReference>
<dbReference type="Gene3D" id="3.10.580.10">
    <property type="entry name" value="CBS-domain"/>
    <property type="match status" value="1"/>
</dbReference>
<dbReference type="PROSITE" id="PS51371">
    <property type="entry name" value="CBS"/>
    <property type="match status" value="2"/>
</dbReference>
<organism evidence="5 7">
    <name type="scientific">Nonlabens ulvanivorans</name>
    <name type="common">Persicivirga ulvanivorans</name>
    <dbReference type="NCBI Taxonomy" id="906888"/>
    <lineage>
        <taxon>Bacteria</taxon>
        <taxon>Pseudomonadati</taxon>
        <taxon>Bacteroidota</taxon>
        <taxon>Flavobacteriia</taxon>
        <taxon>Flavobacteriales</taxon>
        <taxon>Flavobacteriaceae</taxon>
        <taxon>Nonlabens</taxon>
    </lineage>
</organism>
<reference evidence="4 8" key="1">
    <citation type="journal article" date="2014" name="Genome Announc.">
        <title>Draft Genome Sequences of Marine Flavobacterium Nonlabens Strains NR17, NR24, NR27, NR32, NR33, and Ara13.</title>
        <authorList>
            <person name="Nakanishi M."/>
            <person name="Meirelles P."/>
            <person name="Suzuki R."/>
            <person name="Takatani N."/>
            <person name="Mino S."/>
            <person name="Suda W."/>
            <person name="Oshima K."/>
            <person name="Hattori M."/>
            <person name="Ohkuma M."/>
            <person name="Hosokawa M."/>
            <person name="Miyashita K."/>
            <person name="Thompson F.L."/>
            <person name="Niwa A."/>
            <person name="Sawabe T."/>
            <person name="Sawabe T."/>
        </authorList>
    </citation>
    <scope>NUCLEOTIDE SEQUENCE [LARGE SCALE GENOMIC DNA]</scope>
    <source>
        <strain evidence="4">JCM 19314</strain>
        <strain evidence="8">JCM19314</strain>
    </source>
</reference>
<proteinExistence type="predicted"/>
<evidence type="ECO:0000313" key="4">
    <source>
        <dbReference type="EMBL" id="GAK98990.1"/>
    </source>
</evidence>
<evidence type="ECO:0000313" key="9">
    <source>
        <dbReference type="Proteomes" id="UP000239997"/>
    </source>
</evidence>
<dbReference type="Pfam" id="PF00571">
    <property type="entry name" value="CBS"/>
    <property type="match status" value="2"/>
</dbReference>
<reference evidence="6 9" key="3">
    <citation type="submission" date="2018-03" db="EMBL/GenBank/DDBJ databases">
        <title>Genomic Encyclopedia of Archaeal and Bacterial Type Strains, Phase II (KMG-II): from individual species to whole genera.</title>
        <authorList>
            <person name="Goeker M."/>
        </authorList>
    </citation>
    <scope>NUCLEOTIDE SEQUENCE [LARGE SCALE GENOMIC DNA]</scope>
    <source>
        <strain evidence="6 9">DSM 22727</strain>
    </source>
</reference>
<dbReference type="CDD" id="cd04629">
    <property type="entry name" value="CBS_pair_bac"/>
    <property type="match status" value="1"/>
</dbReference>
<keyword evidence="9" id="KW-1185">Reference proteome</keyword>
<dbReference type="Proteomes" id="UP000029226">
    <property type="component" value="Unassembled WGS sequence"/>
</dbReference>